<dbReference type="SMART" id="SM01080">
    <property type="entry name" value="CHASE2"/>
    <property type="match status" value="1"/>
</dbReference>
<keyword evidence="10" id="KW-0472">Membrane</keyword>
<accession>A0ABV0J356</accession>
<dbReference type="Proteomes" id="UP001464891">
    <property type="component" value="Unassembled WGS sequence"/>
</dbReference>
<evidence type="ECO:0000256" key="4">
    <source>
        <dbReference type="ARBA" id="ARBA00022741"/>
    </source>
</evidence>
<evidence type="ECO:0000313" key="12">
    <source>
        <dbReference type="EMBL" id="MEP0816209.1"/>
    </source>
</evidence>
<keyword evidence="2" id="KW-0723">Serine/threonine-protein kinase</keyword>
<evidence type="ECO:0000259" key="11">
    <source>
        <dbReference type="PROSITE" id="PS50011"/>
    </source>
</evidence>
<dbReference type="Gene3D" id="3.30.200.20">
    <property type="entry name" value="Phosphorylase Kinase, domain 1"/>
    <property type="match status" value="1"/>
</dbReference>
<dbReference type="EMBL" id="JAMPKM010000002">
    <property type="protein sequence ID" value="MEP0816209.1"/>
    <property type="molecule type" value="Genomic_DNA"/>
</dbReference>
<name>A0ABV0J356_9CYAN</name>
<dbReference type="CDD" id="cd14014">
    <property type="entry name" value="STKc_PknB_like"/>
    <property type="match status" value="1"/>
</dbReference>
<dbReference type="SMART" id="SM00220">
    <property type="entry name" value="S_TKc"/>
    <property type="match status" value="1"/>
</dbReference>
<dbReference type="PROSITE" id="PS50011">
    <property type="entry name" value="PROTEIN_KINASE_DOM"/>
    <property type="match status" value="1"/>
</dbReference>
<comment type="caution">
    <text evidence="12">The sequence shown here is derived from an EMBL/GenBank/DDBJ whole genome shotgun (WGS) entry which is preliminary data.</text>
</comment>
<dbReference type="EC" id="2.7.11.1" evidence="1"/>
<evidence type="ECO:0000256" key="7">
    <source>
        <dbReference type="ARBA" id="ARBA00047899"/>
    </source>
</evidence>
<organism evidence="12 13">
    <name type="scientific">Trichocoleus desertorum GB2-A4</name>
    <dbReference type="NCBI Taxonomy" id="2933944"/>
    <lineage>
        <taxon>Bacteria</taxon>
        <taxon>Bacillati</taxon>
        <taxon>Cyanobacteriota</taxon>
        <taxon>Cyanophyceae</taxon>
        <taxon>Leptolyngbyales</taxon>
        <taxon>Trichocoleusaceae</taxon>
        <taxon>Trichocoleus</taxon>
    </lineage>
</organism>
<keyword evidence="13" id="KW-1185">Reference proteome</keyword>
<dbReference type="Pfam" id="PF00069">
    <property type="entry name" value="Pkinase"/>
    <property type="match status" value="1"/>
</dbReference>
<evidence type="ECO:0000256" key="5">
    <source>
        <dbReference type="ARBA" id="ARBA00022777"/>
    </source>
</evidence>
<evidence type="ECO:0000256" key="6">
    <source>
        <dbReference type="ARBA" id="ARBA00022840"/>
    </source>
</evidence>
<evidence type="ECO:0000256" key="3">
    <source>
        <dbReference type="ARBA" id="ARBA00022679"/>
    </source>
</evidence>
<evidence type="ECO:0000256" key="2">
    <source>
        <dbReference type="ARBA" id="ARBA00022527"/>
    </source>
</evidence>
<dbReference type="PANTHER" id="PTHR24363:SF0">
    <property type="entry name" value="SERINE_THREONINE KINASE LIKE DOMAIN CONTAINING 1"/>
    <property type="match status" value="1"/>
</dbReference>
<keyword evidence="6" id="KW-0067">ATP-binding</keyword>
<comment type="catalytic activity">
    <reaction evidence="7">
        <text>L-threonyl-[protein] + ATP = O-phospho-L-threonyl-[protein] + ADP + H(+)</text>
        <dbReference type="Rhea" id="RHEA:46608"/>
        <dbReference type="Rhea" id="RHEA-COMP:11060"/>
        <dbReference type="Rhea" id="RHEA-COMP:11605"/>
        <dbReference type="ChEBI" id="CHEBI:15378"/>
        <dbReference type="ChEBI" id="CHEBI:30013"/>
        <dbReference type="ChEBI" id="CHEBI:30616"/>
        <dbReference type="ChEBI" id="CHEBI:61977"/>
        <dbReference type="ChEBI" id="CHEBI:456216"/>
        <dbReference type="EC" id="2.7.11.1"/>
    </reaction>
</comment>
<feature type="transmembrane region" description="Helical" evidence="10">
    <location>
        <begin position="362"/>
        <end position="382"/>
    </location>
</feature>
<keyword evidence="10" id="KW-1133">Transmembrane helix</keyword>
<feature type="region of interest" description="Disordered" evidence="9">
    <location>
        <begin position="464"/>
        <end position="483"/>
    </location>
</feature>
<keyword evidence="3" id="KW-0808">Transferase</keyword>
<sequence>MISKLAHQIRFTRPSLERWRKLIPMVTQPALVTSVIVTGLVLGVRQVGGWQLLELAAYDRLVQLQPDLGPDPRLLVVAITESDIQAQNRWPISDQAIAQALAELQRYQPAAIGLDILREIPQPPGRTSLLQQLQAPNVVTISTLGDTANNKTKAPPGVPSERVGFNDIVFDSDNVIRRNFLFGETDNAEFASLSLRLASKYLAPRGITPQQPWKSYQAVRWGEAVFTPLQPNSGGYSNGDAGGYQVLLSYHSNQRVARQVTLTQVLQRQVNPAWIKDKIILIGTTAPSIKDLFPTPYSAIEQGNPEMPGVLIHAHMVSQFISAALGQRSLVWFWPEWAEGLWIWGWAAVGALLAWRVRHPVYLGLIGIAAVGGLYLVCYGWFTQSAWIPFVPPAIALLTTAGSLVSYFAYQAYQERKTIAEQVEDQEKTIALLQTLLSGDPTIALTSAPTSAASGDTTLIPTQSTKRSVTTQVPTSSTKSNDATEAINTRTYSDQHVANDLEDPISDRPRFLLSRRYKIDRVLASGGFSLTYLAQDTQRPGNPLCVVKHLVPARSDMRFLQTARRLFKTEAEILEKLGKHDQIPQLLASFEENAEFYLVEEFIAGHPLSEELPAGKRLLEAQVVELLRPILEVLAFLHERHVIHRDLKPSNIMRRQLDQQLVLIDFGAVKQMQPQDYSASRQSAQEEGFTVAIGTRGYAPPEQLAGYPGLSSDVYALGMIAIQALTGFFPYQLSPNPETGTVIWREFTEVSDQFAAVLDRMICYYFNERYQSAGEVLRDLKALET</sequence>
<dbReference type="Pfam" id="PF05226">
    <property type="entry name" value="CHASE2"/>
    <property type="match status" value="1"/>
</dbReference>
<evidence type="ECO:0000256" key="1">
    <source>
        <dbReference type="ARBA" id="ARBA00012513"/>
    </source>
</evidence>
<feature type="domain" description="Protein kinase" evidence="11">
    <location>
        <begin position="517"/>
        <end position="783"/>
    </location>
</feature>
<comment type="catalytic activity">
    <reaction evidence="8">
        <text>L-seryl-[protein] + ATP = O-phospho-L-seryl-[protein] + ADP + H(+)</text>
        <dbReference type="Rhea" id="RHEA:17989"/>
        <dbReference type="Rhea" id="RHEA-COMP:9863"/>
        <dbReference type="Rhea" id="RHEA-COMP:11604"/>
        <dbReference type="ChEBI" id="CHEBI:15378"/>
        <dbReference type="ChEBI" id="CHEBI:29999"/>
        <dbReference type="ChEBI" id="CHEBI:30616"/>
        <dbReference type="ChEBI" id="CHEBI:83421"/>
        <dbReference type="ChEBI" id="CHEBI:456216"/>
        <dbReference type="EC" id="2.7.11.1"/>
    </reaction>
</comment>
<feature type="transmembrane region" description="Helical" evidence="10">
    <location>
        <begin position="337"/>
        <end position="355"/>
    </location>
</feature>
<evidence type="ECO:0000256" key="8">
    <source>
        <dbReference type="ARBA" id="ARBA00048679"/>
    </source>
</evidence>
<proteinExistence type="predicted"/>
<dbReference type="InterPro" id="IPR007890">
    <property type="entry name" value="CHASE2"/>
</dbReference>
<keyword evidence="4" id="KW-0547">Nucleotide-binding</keyword>
<dbReference type="PANTHER" id="PTHR24363">
    <property type="entry name" value="SERINE/THREONINE PROTEIN KINASE"/>
    <property type="match status" value="1"/>
</dbReference>
<dbReference type="InterPro" id="IPR000719">
    <property type="entry name" value="Prot_kinase_dom"/>
</dbReference>
<dbReference type="InterPro" id="IPR011009">
    <property type="entry name" value="Kinase-like_dom_sf"/>
</dbReference>
<dbReference type="RefSeq" id="WP_348252022.1">
    <property type="nucleotide sequence ID" value="NZ_JAMPKM010000002.1"/>
</dbReference>
<gene>
    <name evidence="12" type="ORF">NC998_03770</name>
</gene>
<dbReference type="SUPFAM" id="SSF56112">
    <property type="entry name" value="Protein kinase-like (PK-like)"/>
    <property type="match status" value="1"/>
</dbReference>
<keyword evidence="10" id="KW-0812">Transmembrane</keyword>
<keyword evidence="5 12" id="KW-0418">Kinase</keyword>
<protein>
    <recommendedName>
        <fullName evidence="1">non-specific serine/threonine protein kinase</fullName>
        <ecNumber evidence="1">2.7.11.1</ecNumber>
    </recommendedName>
</protein>
<dbReference type="Gene3D" id="1.10.510.10">
    <property type="entry name" value="Transferase(Phosphotransferase) domain 1"/>
    <property type="match status" value="1"/>
</dbReference>
<evidence type="ECO:0000256" key="10">
    <source>
        <dbReference type="SAM" id="Phobius"/>
    </source>
</evidence>
<evidence type="ECO:0000256" key="9">
    <source>
        <dbReference type="SAM" id="MobiDB-lite"/>
    </source>
</evidence>
<dbReference type="GO" id="GO:0016301">
    <property type="term" value="F:kinase activity"/>
    <property type="evidence" value="ECO:0007669"/>
    <property type="project" value="UniProtKB-KW"/>
</dbReference>
<feature type="transmembrane region" description="Helical" evidence="10">
    <location>
        <begin position="388"/>
        <end position="410"/>
    </location>
</feature>
<evidence type="ECO:0000313" key="13">
    <source>
        <dbReference type="Proteomes" id="UP001464891"/>
    </source>
</evidence>
<reference evidence="12 13" key="1">
    <citation type="submission" date="2022-04" db="EMBL/GenBank/DDBJ databases">
        <title>Positive selection, recombination, and allopatry shape intraspecific diversity of widespread and dominant cyanobacteria.</title>
        <authorList>
            <person name="Wei J."/>
            <person name="Shu W."/>
            <person name="Hu C."/>
        </authorList>
    </citation>
    <scope>NUCLEOTIDE SEQUENCE [LARGE SCALE GENOMIC DNA]</scope>
    <source>
        <strain evidence="12 13">GB2-A4</strain>
    </source>
</reference>